<name>A0A5B0N3L8_PUCGR</name>
<accession>A0A5B0N3L8</accession>
<evidence type="ECO:0000313" key="2">
    <source>
        <dbReference type="EMBL" id="KAA1083146.1"/>
    </source>
</evidence>
<feature type="compositionally biased region" description="Basic and acidic residues" evidence="1">
    <location>
        <begin position="14"/>
        <end position="24"/>
    </location>
</feature>
<sequence length="275" mass="31229">MTERYSLWPQPATHRLDISSKPRASETANTDSPPHTDLTSAVNATVLLRVRMNKLHQNWQTAGVQTKDVGLSKAPKHLTREFRDNAPVDDVNPIHSSNNRLQYVSNKHFAYDQIIRTAPRFLNQIESNIRPLNNSAMEQTHHQANETGQSNHVYMMSTGAPANCVKAPARCVILDPANDYRVEKQIIRRLLRTHNHLQRARARIIQRPGMNGTSFLTDVLLRRIRAEISRLEQIVSAQSESELDIKHRPTSCHARNVEVTGGETGDMLFRQKLEA</sequence>
<comment type="caution">
    <text evidence="2">The sequence shown here is derived from an EMBL/GenBank/DDBJ whole genome shotgun (WGS) entry which is preliminary data.</text>
</comment>
<feature type="region of interest" description="Disordered" evidence="1">
    <location>
        <begin position="1"/>
        <end position="40"/>
    </location>
</feature>
<keyword evidence="3" id="KW-1185">Reference proteome</keyword>
<dbReference type="Proteomes" id="UP000324748">
    <property type="component" value="Unassembled WGS sequence"/>
</dbReference>
<dbReference type="AlphaFoldDB" id="A0A5B0N3L8"/>
<dbReference type="EMBL" id="VSWC01000119">
    <property type="protein sequence ID" value="KAA1083146.1"/>
    <property type="molecule type" value="Genomic_DNA"/>
</dbReference>
<evidence type="ECO:0000313" key="3">
    <source>
        <dbReference type="Proteomes" id="UP000324748"/>
    </source>
</evidence>
<evidence type="ECO:0000256" key="1">
    <source>
        <dbReference type="SAM" id="MobiDB-lite"/>
    </source>
</evidence>
<gene>
    <name evidence="2" type="ORF">PGT21_026381</name>
</gene>
<proteinExistence type="predicted"/>
<feature type="compositionally biased region" description="Polar residues" evidence="1">
    <location>
        <begin position="26"/>
        <end position="40"/>
    </location>
</feature>
<organism evidence="2 3">
    <name type="scientific">Puccinia graminis f. sp. tritici</name>
    <dbReference type="NCBI Taxonomy" id="56615"/>
    <lineage>
        <taxon>Eukaryota</taxon>
        <taxon>Fungi</taxon>
        <taxon>Dikarya</taxon>
        <taxon>Basidiomycota</taxon>
        <taxon>Pucciniomycotina</taxon>
        <taxon>Pucciniomycetes</taxon>
        <taxon>Pucciniales</taxon>
        <taxon>Pucciniaceae</taxon>
        <taxon>Puccinia</taxon>
    </lineage>
</organism>
<protein>
    <submittedName>
        <fullName evidence="2">Uncharacterized protein</fullName>
    </submittedName>
</protein>
<reference evidence="2 3" key="1">
    <citation type="submission" date="2019-05" db="EMBL/GenBank/DDBJ databases">
        <title>Emergence of the Ug99 lineage of the wheat stem rust pathogen through somatic hybridization.</title>
        <authorList>
            <person name="Li F."/>
            <person name="Upadhyaya N.M."/>
            <person name="Sperschneider J."/>
            <person name="Matny O."/>
            <person name="Nguyen-Phuc H."/>
            <person name="Mago R."/>
            <person name="Raley C."/>
            <person name="Miller M.E."/>
            <person name="Silverstein K.A.T."/>
            <person name="Henningsen E."/>
            <person name="Hirsch C.D."/>
            <person name="Visser B."/>
            <person name="Pretorius Z.A."/>
            <person name="Steffenson B.J."/>
            <person name="Schwessinger B."/>
            <person name="Dodds P.N."/>
            <person name="Figueroa M."/>
        </authorList>
    </citation>
    <scope>NUCLEOTIDE SEQUENCE [LARGE SCALE GENOMIC DNA]</scope>
    <source>
        <strain evidence="2">21-0</strain>
    </source>
</reference>